<dbReference type="PANTHER" id="PTHR43591:SF105">
    <property type="entry name" value="METHYLTRANSFERASE DOMAIN-CONTAINING PROTEIN-RELATED"/>
    <property type="match status" value="1"/>
</dbReference>
<dbReference type="Pfam" id="PF08241">
    <property type="entry name" value="Methyltransf_11"/>
    <property type="match status" value="1"/>
</dbReference>
<sequence>MATPFTPKQAHKFDGALLAKLQGNVSEQIARQILELIPPIAPTSKIHDNGCGYGSVTNEILASPSTPKDIQITATDINAALFTPLAERAEKEKLPVEVKQMDACELTLPDATFDLSISNFCFPGFKEPVKGAAHIKRILKPGGRAAVTVWDDIPWRELLVETHRKVRGADAPPPPFLIDNCPTERLRDILKEAGWQGVEYVTRSGWLSVEDLREWASLAWSFLGHPPGGWTPKDEEVWDEAIEIIVKGLDGICVEDGAGGWKCEMFATVAVWAKEA</sequence>
<evidence type="ECO:0000313" key="3">
    <source>
        <dbReference type="Proteomes" id="UP000799324"/>
    </source>
</evidence>
<evidence type="ECO:0000259" key="1">
    <source>
        <dbReference type="Pfam" id="PF08241"/>
    </source>
</evidence>
<gene>
    <name evidence="2" type="ORF">K491DRAFT_678124</name>
</gene>
<evidence type="ECO:0000313" key="2">
    <source>
        <dbReference type="EMBL" id="KAF2656362.1"/>
    </source>
</evidence>
<reference evidence="2" key="1">
    <citation type="journal article" date="2020" name="Stud. Mycol.">
        <title>101 Dothideomycetes genomes: a test case for predicting lifestyles and emergence of pathogens.</title>
        <authorList>
            <person name="Haridas S."/>
            <person name="Albert R."/>
            <person name="Binder M."/>
            <person name="Bloem J."/>
            <person name="Labutti K."/>
            <person name="Salamov A."/>
            <person name="Andreopoulos B."/>
            <person name="Baker S."/>
            <person name="Barry K."/>
            <person name="Bills G."/>
            <person name="Bluhm B."/>
            <person name="Cannon C."/>
            <person name="Castanera R."/>
            <person name="Culley D."/>
            <person name="Daum C."/>
            <person name="Ezra D."/>
            <person name="Gonzalez J."/>
            <person name="Henrissat B."/>
            <person name="Kuo A."/>
            <person name="Liang C."/>
            <person name="Lipzen A."/>
            <person name="Lutzoni F."/>
            <person name="Magnuson J."/>
            <person name="Mondo S."/>
            <person name="Nolan M."/>
            <person name="Ohm R."/>
            <person name="Pangilinan J."/>
            <person name="Park H.-J."/>
            <person name="Ramirez L."/>
            <person name="Alfaro M."/>
            <person name="Sun H."/>
            <person name="Tritt A."/>
            <person name="Yoshinaga Y."/>
            <person name="Zwiers L.-H."/>
            <person name="Turgeon B."/>
            <person name="Goodwin S."/>
            <person name="Spatafora J."/>
            <person name="Crous P."/>
            <person name="Grigoriev I."/>
        </authorList>
    </citation>
    <scope>NUCLEOTIDE SEQUENCE</scope>
    <source>
        <strain evidence="2">CBS 122681</strain>
    </source>
</reference>
<dbReference type="GO" id="GO:0008757">
    <property type="term" value="F:S-adenosylmethionine-dependent methyltransferase activity"/>
    <property type="evidence" value="ECO:0007669"/>
    <property type="project" value="InterPro"/>
</dbReference>
<dbReference type="SUPFAM" id="SSF53335">
    <property type="entry name" value="S-adenosyl-L-methionine-dependent methyltransferases"/>
    <property type="match status" value="1"/>
</dbReference>
<dbReference type="Proteomes" id="UP000799324">
    <property type="component" value="Unassembled WGS sequence"/>
</dbReference>
<proteinExistence type="predicted"/>
<dbReference type="InterPro" id="IPR013216">
    <property type="entry name" value="Methyltransf_11"/>
</dbReference>
<dbReference type="AlphaFoldDB" id="A0A6A6T9M6"/>
<dbReference type="Gene3D" id="3.40.50.150">
    <property type="entry name" value="Vaccinia Virus protein VP39"/>
    <property type="match status" value="1"/>
</dbReference>
<dbReference type="CDD" id="cd02440">
    <property type="entry name" value="AdoMet_MTases"/>
    <property type="match status" value="1"/>
</dbReference>
<dbReference type="EMBL" id="MU004337">
    <property type="protein sequence ID" value="KAF2656362.1"/>
    <property type="molecule type" value="Genomic_DNA"/>
</dbReference>
<protein>
    <submittedName>
        <fullName evidence="2">S-adenosyl-L-methionine-dependent methyltransferase</fullName>
    </submittedName>
</protein>
<keyword evidence="3" id="KW-1185">Reference proteome</keyword>
<dbReference type="InterPro" id="IPR029063">
    <property type="entry name" value="SAM-dependent_MTases_sf"/>
</dbReference>
<organism evidence="2 3">
    <name type="scientific">Lophiostoma macrostomum CBS 122681</name>
    <dbReference type="NCBI Taxonomy" id="1314788"/>
    <lineage>
        <taxon>Eukaryota</taxon>
        <taxon>Fungi</taxon>
        <taxon>Dikarya</taxon>
        <taxon>Ascomycota</taxon>
        <taxon>Pezizomycotina</taxon>
        <taxon>Dothideomycetes</taxon>
        <taxon>Pleosporomycetidae</taxon>
        <taxon>Pleosporales</taxon>
        <taxon>Lophiostomataceae</taxon>
        <taxon>Lophiostoma</taxon>
    </lineage>
</organism>
<dbReference type="PANTHER" id="PTHR43591">
    <property type="entry name" value="METHYLTRANSFERASE"/>
    <property type="match status" value="1"/>
</dbReference>
<name>A0A6A6T9M6_9PLEO</name>
<dbReference type="GO" id="GO:0032259">
    <property type="term" value="P:methylation"/>
    <property type="evidence" value="ECO:0007669"/>
    <property type="project" value="UniProtKB-KW"/>
</dbReference>
<keyword evidence="2" id="KW-0808">Transferase</keyword>
<feature type="domain" description="Methyltransferase type 11" evidence="1">
    <location>
        <begin position="48"/>
        <end position="146"/>
    </location>
</feature>
<dbReference type="OrthoDB" id="2013972at2759"/>
<keyword evidence="2" id="KW-0489">Methyltransferase</keyword>
<accession>A0A6A6T9M6</accession>